<feature type="transmembrane region" description="Helical" evidence="1">
    <location>
        <begin position="376"/>
        <end position="396"/>
    </location>
</feature>
<dbReference type="AlphaFoldDB" id="A0A175A3S2"/>
<feature type="transmembrane region" description="Helical" evidence="1">
    <location>
        <begin position="56"/>
        <end position="76"/>
    </location>
</feature>
<sequence length="444" mass="50563">MIYILMLSVLVLLIITMQLFNKDMTAPAFLITAAFTVSLLCCCIYADVWGFNDYRLILVILAGLIGFNIFSYITYILDKNGREPASYRFEPVAVNGYKLCIYLFFQFVLYGLYIIMIMKTTGSFSLSGMSDAIGAYYNAGKSGKQVYSSGLVNIGTIINMPGIYYVIYIAVNNIICRKKNNILIYINIFVGMTGALLSGTRTTFFMYIIATVIIYIVLKQRYNGWKKNINIASVIKGVLFIMAAIIVFNMLFAIQGRTLSDITVVDLIANYIGAPVKNLELFIKDGRITGNGFGLITFHDTYSWINEMLGSEHFIIPKVYKYRWIDGKILGNVYTQLMPLYNDFGISGVFISMGLLGIFCQKIYDSIKYKKSRGNIDYRLLIYSYVGFAIIFSFFSNKFFELIFARAMIYYLVGIFIFDIFFCHISIRYGTFVLNFRKKSKGGK</sequence>
<evidence type="ECO:0000313" key="3">
    <source>
        <dbReference type="Proteomes" id="UP000095780"/>
    </source>
</evidence>
<keyword evidence="1" id="KW-0812">Transmembrane</keyword>
<keyword evidence="1" id="KW-1133">Transmembrane helix</keyword>
<feature type="transmembrane region" description="Helical" evidence="1">
    <location>
        <begin position="204"/>
        <end position="222"/>
    </location>
</feature>
<organism evidence="2 3">
    <name type="scientific">Lachnospira eligens</name>
    <dbReference type="NCBI Taxonomy" id="39485"/>
    <lineage>
        <taxon>Bacteria</taxon>
        <taxon>Bacillati</taxon>
        <taxon>Bacillota</taxon>
        <taxon>Clostridia</taxon>
        <taxon>Lachnospirales</taxon>
        <taxon>Lachnospiraceae</taxon>
        <taxon>Lachnospira</taxon>
    </lineage>
</organism>
<evidence type="ECO:0008006" key="4">
    <source>
        <dbReference type="Google" id="ProtNLM"/>
    </source>
</evidence>
<reference evidence="2 3" key="1">
    <citation type="submission" date="2015-09" db="EMBL/GenBank/DDBJ databases">
        <authorList>
            <consortium name="Pathogen Informatics"/>
        </authorList>
    </citation>
    <scope>NUCLEOTIDE SEQUENCE [LARGE SCALE GENOMIC DNA]</scope>
    <source>
        <strain evidence="2 3">2789STDY5834878</strain>
    </source>
</reference>
<evidence type="ECO:0000313" key="2">
    <source>
        <dbReference type="EMBL" id="CUQ91468.1"/>
    </source>
</evidence>
<feature type="transmembrane region" description="Helical" evidence="1">
    <location>
        <begin position="234"/>
        <end position="254"/>
    </location>
</feature>
<feature type="transmembrane region" description="Helical" evidence="1">
    <location>
        <begin position="182"/>
        <end position="198"/>
    </location>
</feature>
<feature type="transmembrane region" description="Helical" evidence="1">
    <location>
        <begin position="151"/>
        <end position="170"/>
    </location>
</feature>
<gene>
    <name evidence="2" type="ORF">ERS852492_02892</name>
</gene>
<feature type="transmembrane region" description="Helical" evidence="1">
    <location>
        <begin position="96"/>
        <end position="115"/>
    </location>
</feature>
<dbReference type="NCBIfam" id="TIGR04370">
    <property type="entry name" value="glyco_rpt_poly"/>
    <property type="match status" value="1"/>
</dbReference>
<evidence type="ECO:0000256" key="1">
    <source>
        <dbReference type="SAM" id="Phobius"/>
    </source>
</evidence>
<protein>
    <recommendedName>
        <fullName evidence="4">Oligosaccharide repeat unit polymerase</fullName>
    </recommendedName>
</protein>
<feature type="transmembrane region" description="Helical" evidence="1">
    <location>
        <begin position="408"/>
        <end position="434"/>
    </location>
</feature>
<dbReference type="RefSeq" id="WP_055288109.1">
    <property type="nucleotide sequence ID" value="NZ_CABIXW010000011.1"/>
</dbReference>
<dbReference type="Proteomes" id="UP000095780">
    <property type="component" value="Unassembled WGS sequence"/>
</dbReference>
<feature type="transmembrane region" description="Helical" evidence="1">
    <location>
        <begin position="28"/>
        <end position="49"/>
    </location>
</feature>
<keyword evidence="1" id="KW-0472">Membrane</keyword>
<accession>A0A175A3S2</accession>
<dbReference type="EMBL" id="CZBV01000011">
    <property type="protein sequence ID" value="CUQ91468.1"/>
    <property type="molecule type" value="Genomic_DNA"/>
</dbReference>
<proteinExistence type="predicted"/>
<name>A0A175A3S2_9FIRM</name>
<feature type="transmembrane region" description="Helical" evidence="1">
    <location>
        <begin position="344"/>
        <end position="364"/>
    </location>
</feature>